<proteinExistence type="predicted"/>
<feature type="domain" description="Radical SAM core" evidence="7">
    <location>
        <begin position="13"/>
        <end position="250"/>
    </location>
</feature>
<evidence type="ECO:0000313" key="9">
    <source>
        <dbReference type="Proteomes" id="UP000009007"/>
    </source>
</evidence>
<keyword evidence="2" id="KW-0004">4Fe-4S</keyword>
<dbReference type="SUPFAM" id="SSF46785">
    <property type="entry name" value="Winged helix' DNA-binding domain"/>
    <property type="match status" value="1"/>
</dbReference>
<dbReference type="InterPro" id="IPR036388">
    <property type="entry name" value="WH-like_DNA-bd_sf"/>
</dbReference>
<dbReference type="PANTHER" id="PTHR43787:SF11">
    <property type="entry name" value="UPF0026 PROTEIN SLR1464"/>
    <property type="match status" value="1"/>
</dbReference>
<accession>I7KCM0</accession>
<dbReference type="AlphaFoldDB" id="I7KCM0"/>
<dbReference type="KEGG" id="mbg:BN140_1188"/>
<reference evidence="9" key="1">
    <citation type="journal article" date="2012" name="J. Bacteriol.">
        <title>Complete genome sequence of the hydrogenotrophic, methanogenic archaeon Methanoculleus bourgensis strain MS2T, isolated from a sewage sludge digester.</title>
        <authorList>
            <person name="Maus I."/>
            <person name="Wibberg D."/>
            <person name="Stantscheff R."/>
            <person name="Eikmeyer F.G."/>
            <person name="Seffner A."/>
            <person name="Boelter J."/>
            <person name="Szczepanowski R."/>
            <person name="Blom J."/>
            <person name="Jaenicke S."/>
            <person name="Konig H."/>
            <person name="Puhler A."/>
            <person name="Schluter A."/>
        </authorList>
    </citation>
    <scope>NUCLEOTIDE SEQUENCE [LARGE SCALE GENOMIC DNA]</scope>
    <source>
        <strain evidence="9">ATCC 43281 / DSM 3045 / OCM 15 / MS2</strain>
    </source>
</reference>
<gene>
    <name evidence="8" type="ordered locus">BN140_1188</name>
</gene>
<evidence type="ECO:0000256" key="4">
    <source>
        <dbReference type="ARBA" id="ARBA00022723"/>
    </source>
</evidence>
<dbReference type="SFLD" id="SFLDS00029">
    <property type="entry name" value="Radical_SAM"/>
    <property type="match status" value="1"/>
</dbReference>
<dbReference type="GO" id="GO:0003824">
    <property type="term" value="F:catalytic activity"/>
    <property type="evidence" value="ECO:0007669"/>
    <property type="project" value="InterPro"/>
</dbReference>
<dbReference type="GO" id="GO:0046872">
    <property type="term" value="F:metal ion binding"/>
    <property type="evidence" value="ECO:0007669"/>
    <property type="project" value="UniProtKB-KW"/>
</dbReference>
<evidence type="ECO:0000256" key="1">
    <source>
        <dbReference type="ARBA" id="ARBA00001966"/>
    </source>
</evidence>
<keyword evidence="4" id="KW-0479">Metal-binding</keyword>
<dbReference type="PANTHER" id="PTHR43787">
    <property type="entry name" value="FEMO COFACTOR BIOSYNTHESIS PROTEIN NIFB-RELATED"/>
    <property type="match status" value="1"/>
</dbReference>
<dbReference type="CDD" id="cd00090">
    <property type="entry name" value="HTH_ARSR"/>
    <property type="match status" value="1"/>
</dbReference>
<dbReference type="InterPro" id="IPR011991">
    <property type="entry name" value="ArsR-like_HTH"/>
</dbReference>
<comment type="cofactor">
    <cofactor evidence="1">
        <name>[4Fe-4S] cluster</name>
        <dbReference type="ChEBI" id="CHEBI:49883"/>
    </cofactor>
</comment>
<keyword evidence="5" id="KW-0408">Iron</keyword>
<evidence type="ECO:0000256" key="5">
    <source>
        <dbReference type="ARBA" id="ARBA00023004"/>
    </source>
</evidence>
<keyword evidence="3" id="KW-0949">S-adenosyl-L-methionine</keyword>
<keyword evidence="9" id="KW-1185">Reference proteome</keyword>
<dbReference type="SUPFAM" id="SSF102114">
    <property type="entry name" value="Radical SAM enzymes"/>
    <property type="match status" value="1"/>
</dbReference>
<sequence>MAYRYLFGPVCSRRLGTSLGVDLVPLKTCTFNCVYCECGQTTSLTRERREYVPTDRVLAEVDEYLAKAPNLDYVTFAGSGEPTLHSGIGEIISFIKDRYPRYRVAVLTNSALLTDPDVRAALMQADLIVPSLDAVSEEVFQEINRPCPGLTAGQVLAGLETFAREFTGEIWLEVFIVPGLNDMEEEILRLRDAIAAIDPDCVQVNTLDRPGTEVWVRPAPPLALERIASMLGGNAEVIGAVCMGRALPPKAGEVIDLLLATIRRRPCTIGDLAGILGLRPAEVSKCLRVLEAEGRVEPVREKRGVFYRAI</sequence>
<dbReference type="Proteomes" id="UP000009007">
    <property type="component" value="Chromosome I"/>
</dbReference>
<evidence type="ECO:0000256" key="6">
    <source>
        <dbReference type="ARBA" id="ARBA00023014"/>
    </source>
</evidence>
<evidence type="ECO:0000313" key="8">
    <source>
        <dbReference type="EMBL" id="CCJ36111.2"/>
    </source>
</evidence>
<dbReference type="InterPro" id="IPR007197">
    <property type="entry name" value="rSAM"/>
</dbReference>
<dbReference type="InterPro" id="IPR013785">
    <property type="entry name" value="Aldolase_TIM"/>
</dbReference>
<dbReference type="HOGENOM" id="CLU_058377_0_0_2"/>
<dbReference type="Gene3D" id="1.10.10.10">
    <property type="entry name" value="Winged helix-like DNA-binding domain superfamily/Winged helix DNA-binding domain"/>
    <property type="match status" value="1"/>
</dbReference>
<evidence type="ECO:0000259" key="7">
    <source>
        <dbReference type="PROSITE" id="PS51918"/>
    </source>
</evidence>
<evidence type="ECO:0000256" key="2">
    <source>
        <dbReference type="ARBA" id="ARBA00022485"/>
    </source>
</evidence>
<dbReference type="InterPro" id="IPR040084">
    <property type="entry name" value="GTPase_Obg"/>
</dbReference>
<dbReference type="InterPro" id="IPR058240">
    <property type="entry name" value="rSAM_sf"/>
</dbReference>
<dbReference type="Gene3D" id="3.20.20.70">
    <property type="entry name" value="Aldolase class I"/>
    <property type="match status" value="1"/>
</dbReference>
<dbReference type="CDD" id="cd01335">
    <property type="entry name" value="Radical_SAM"/>
    <property type="match status" value="1"/>
</dbReference>
<protein>
    <submittedName>
        <fullName evidence="8">Fe-S oxidoreductases</fullName>
    </submittedName>
</protein>
<organism evidence="8 9">
    <name type="scientific">Methanoculleus bourgensis (strain ATCC 43281 / DSM 3045 / OCM 15 / MS2)</name>
    <name type="common">Methanogenium bourgense</name>
    <dbReference type="NCBI Taxonomy" id="1201294"/>
    <lineage>
        <taxon>Archaea</taxon>
        <taxon>Methanobacteriati</taxon>
        <taxon>Methanobacteriota</taxon>
        <taxon>Stenosarchaea group</taxon>
        <taxon>Methanomicrobia</taxon>
        <taxon>Methanomicrobiales</taxon>
        <taxon>Methanomicrobiaceae</taxon>
        <taxon>Methanoculleus</taxon>
    </lineage>
</organism>
<dbReference type="STRING" id="1201294.BN140_1188"/>
<name>I7KCM0_METBM</name>
<dbReference type="EMBL" id="HE964772">
    <property type="protein sequence ID" value="CCJ36111.2"/>
    <property type="molecule type" value="Genomic_DNA"/>
</dbReference>
<dbReference type="SFLD" id="SFLDG01083">
    <property type="entry name" value="Uncharacterised_Radical_SAM_Su"/>
    <property type="match status" value="1"/>
</dbReference>
<dbReference type="InterPro" id="IPR006638">
    <property type="entry name" value="Elp3/MiaA/NifB-like_rSAM"/>
</dbReference>
<dbReference type="PATRIC" id="fig|1201294.9.peg.1311"/>
<keyword evidence="6" id="KW-0411">Iron-sulfur</keyword>
<dbReference type="InterPro" id="IPR036390">
    <property type="entry name" value="WH_DNA-bd_sf"/>
</dbReference>
<dbReference type="Pfam" id="PF04055">
    <property type="entry name" value="Radical_SAM"/>
    <property type="match status" value="1"/>
</dbReference>
<evidence type="ECO:0000256" key="3">
    <source>
        <dbReference type="ARBA" id="ARBA00022691"/>
    </source>
</evidence>
<dbReference type="SMART" id="SM00729">
    <property type="entry name" value="Elp3"/>
    <property type="match status" value="1"/>
</dbReference>
<dbReference type="GO" id="GO:0051539">
    <property type="term" value="F:4 iron, 4 sulfur cluster binding"/>
    <property type="evidence" value="ECO:0007669"/>
    <property type="project" value="UniProtKB-KW"/>
</dbReference>
<dbReference type="PROSITE" id="PS51918">
    <property type="entry name" value="RADICAL_SAM"/>
    <property type="match status" value="1"/>
</dbReference>
<dbReference type="RefSeq" id="WP_024265385.1">
    <property type="nucleotide sequence ID" value="NC_018227.2"/>
</dbReference>
<dbReference type="GeneID" id="13355685"/>